<evidence type="ECO:0000256" key="1">
    <source>
        <dbReference type="SAM" id="MobiDB-lite"/>
    </source>
</evidence>
<gene>
    <name evidence="2" type="ORF">VP01_5078g1</name>
</gene>
<accession>A0A0L6UM75</accession>
<dbReference type="AlphaFoldDB" id="A0A0L6UM75"/>
<feature type="region of interest" description="Disordered" evidence="1">
    <location>
        <begin position="1"/>
        <end position="72"/>
    </location>
</feature>
<reference evidence="2 3" key="1">
    <citation type="submission" date="2015-08" db="EMBL/GenBank/DDBJ databases">
        <title>Next Generation Sequencing and Analysis of the Genome of Puccinia sorghi L Schw, the Causal Agent of Maize Common Rust.</title>
        <authorList>
            <person name="Rochi L."/>
            <person name="Burguener G."/>
            <person name="Darino M."/>
            <person name="Turjanski A."/>
            <person name="Kreff E."/>
            <person name="Dieguez M.J."/>
            <person name="Sacco F."/>
        </authorList>
    </citation>
    <scope>NUCLEOTIDE SEQUENCE [LARGE SCALE GENOMIC DNA]</scope>
    <source>
        <strain evidence="2 3">RO10H11247</strain>
    </source>
</reference>
<dbReference type="EMBL" id="LAVV01010251">
    <property type="protein sequence ID" value="KNZ49342.1"/>
    <property type="molecule type" value="Genomic_DNA"/>
</dbReference>
<organism evidence="2 3">
    <name type="scientific">Puccinia sorghi</name>
    <dbReference type="NCBI Taxonomy" id="27349"/>
    <lineage>
        <taxon>Eukaryota</taxon>
        <taxon>Fungi</taxon>
        <taxon>Dikarya</taxon>
        <taxon>Basidiomycota</taxon>
        <taxon>Pucciniomycotina</taxon>
        <taxon>Pucciniomycetes</taxon>
        <taxon>Pucciniales</taxon>
        <taxon>Pucciniaceae</taxon>
        <taxon>Puccinia</taxon>
    </lineage>
</organism>
<comment type="caution">
    <text evidence="2">The sequence shown here is derived from an EMBL/GenBank/DDBJ whole genome shotgun (WGS) entry which is preliminary data.</text>
</comment>
<evidence type="ECO:0000313" key="3">
    <source>
        <dbReference type="Proteomes" id="UP000037035"/>
    </source>
</evidence>
<dbReference type="Proteomes" id="UP000037035">
    <property type="component" value="Unassembled WGS sequence"/>
</dbReference>
<keyword evidence="3" id="KW-1185">Reference proteome</keyword>
<proteinExistence type="predicted"/>
<feature type="compositionally biased region" description="Polar residues" evidence="1">
    <location>
        <begin position="32"/>
        <end position="60"/>
    </location>
</feature>
<evidence type="ECO:0000313" key="2">
    <source>
        <dbReference type="EMBL" id="KNZ49342.1"/>
    </source>
</evidence>
<sequence length="129" mass="14235">MENFEFRGGYKIITTSKDHTSQGLKAGPSSMPKRSSQPKTHKNPTSQQKNPSTPKTQSPKVNPFPIISKNMPESFSTTRDFLSIIAPKPLVGCIRGRSKGHYSVPEALKGLATTRKRENSSSCYQPART</sequence>
<name>A0A0L6UM75_9BASI</name>
<dbReference type="VEuPathDB" id="FungiDB:VP01_5078g1"/>
<protein>
    <submittedName>
        <fullName evidence="2">Uncharacterized protein</fullName>
    </submittedName>
</protein>